<reference evidence="3" key="1">
    <citation type="journal article" date="2019" name="Int. J. Syst. Evol. Microbiol.">
        <title>The Global Catalogue of Microorganisms (GCM) 10K type strain sequencing project: providing services to taxonomists for standard genome sequencing and annotation.</title>
        <authorList>
            <consortium name="The Broad Institute Genomics Platform"/>
            <consortium name="The Broad Institute Genome Sequencing Center for Infectious Disease"/>
            <person name="Wu L."/>
            <person name="Ma J."/>
        </authorList>
    </citation>
    <scope>NUCLEOTIDE SEQUENCE [LARGE SCALE GENOMIC DNA]</scope>
    <source>
        <strain evidence="3">KACC 13778</strain>
    </source>
</reference>
<name>A0ABW0N0D8_9ACTN</name>
<sequence>MRIPCVLGVVLVSVAIALCVLLGSLGWFAVGFGMMTDCTNNYSCTETGCPPCATTERWINAGGVVQWILAAAGVVVLVLGASSGRAATFVVGGAALLVVSPLVMVGTTWRASESFCQPGTPGYDASYCSTDS</sequence>
<feature type="transmembrane region" description="Helical" evidence="1">
    <location>
        <begin position="7"/>
        <end position="30"/>
    </location>
</feature>
<proteinExistence type="predicted"/>
<keyword evidence="1" id="KW-1133">Transmembrane helix</keyword>
<comment type="caution">
    <text evidence="2">The sequence shown here is derived from an EMBL/GenBank/DDBJ whole genome shotgun (WGS) entry which is preliminary data.</text>
</comment>
<organism evidence="2 3">
    <name type="scientific">Nocardioides caricicola</name>
    <dbReference type="NCBI Taxonomy" id="634770"/>
    <lineage>
        <taxon>Bacteria</taxon>
        <taxon>Bacillati</taxon>
        <taxon>Actinomycetota</taxon>
        <taxon>Actinomycetes</taxon>
        <taxon>Propionibacteriales</taxon>
        <taxon>Nocardioidaceae</taxon>
        <taxon>Nocardioides</taxon>
    </lineage>
</organism>
<feature type="transmembrane region" description="Helical" evidence="1">
    <location>
        <begin position="89"/>
        <end position="109"/>
    </location>
</feature>
<dbReference type="Proteomes" id="UP001595956">
    <property type="component" value="Unassembled WGS sequence"/>
</dbReference>
<gene>
    <name evidence="2" type="ORF">ACFPKY_10870</name>
</gene>
<feature type="transmembrane region" description="Helical" evidence="1">
    <location>
        <begin position="64"/>
        <end position="82"/>
    </location>
</feature>
<dbReference type="RefSeq" id="WP_345172971.1">
    <property type="nucleotide sequence ID" value="NZ_BAABFQ010000004.1"/>
</dbReference>
<dbReference type="EMBL" id="JBHSMD010000003">
    <property type="protein sequence ID" value="MFC5493609.1"/>
    <property type="molecule type" value="Genomic_DNA"/>
</dbReference>
<protein>
    <submittedName>
        <fullName evidence="2">Uncharacterized protein</fullName>
    </submittedName>
</protein>
<evidence type="ECO:0000313" key="3">
    <source>
        <dbReference type="Proteomes" id="UP001595956"/>
    </source>
</evidence>
<accession>A0ABW0N0D8</accession>
<keyword evidence="1" id="KW-0472">Membrane</keyword>
<keyword evidence="3" id="KW-1185">Reference proteome</keyword>
<evidence type="ECO:0000313" key="2">
    <source>
        <dbReference type="EMBL" id="MFC5493609.1"/>
    </source>
</evidence>
<evidence type="ECO:0000256" key="1">
    <source>
        <dbReference type="SAM" id="Phobius"/>
    </source>
</evidence>
<keyword evidence="1" id="KW-0812">Transmembrane</keyword>